<keyword evidence="1" id="KW-0147">Chitin-binding</keyword>
<evidence type="ECO:0000256" key="1">
    <source>
        <dbReference type="ARBA" id="ARBA00022669"/>
    </source>
</evidence>
<dbReference type="PANTHER" id="PTHR23301">
    <property type="entry name" value="CHITIN BINDING PERITROPHIN-A"/>
    <property type="match status" value="1"/>
</dbReference>
<dbReference type="PhylomeDB" id="A7SND6"/>
<feature type="domain" description="Chitin-binding type-2" evidence="6">
    <location>
        <begin position="1"/>
        <end position="43"/>
    </location>
</feature>
<gene>
    <name evidence="7" type="ORF">NEMVEDRAFT_v1g54942</name>
</gene>
<organism evidence="7 8">
    <name type="scientific">Nematostella vectensis</name>
    <name type="common">Starlet sea anemone</name>
    <dbReference type="NCBI Taxonomy" id="45351"/>
    <lineage>
        <taxon>Eukaryota</taxon>
        <taxon>Metazoa</taxon>
        <taxon>Cnidaria</taxon>
        <taxon>Anthozoa</taxon>
        <taxon>Hexacorallia</taxon>
        <taxon>Actiniaria</taxon>
        <taxon>Edwardsiidae</taxon>
        <taxon>Nematostella</taxon>
    </lineage>
</organism>
<name>A7SND6_NEMVE</name>
<keyword evidence="4" id="KW-1015">Disulfide bond</keyword>
<dbReference type="AlphaFoldDB" id="A7SND6"/>
<dbReference type="InterPro" id="IPR002557">
    <property type="entry name" value="Chitin-bd_dom"/>
</dbReference>
<evidence type="ECO:0000256" key="3">
    <source>
        <dbReference type="ARBA" id="ARBA00022737"/>
    </source>
</evidence>
<reference evidence="7 8" key="1">
    <citation type="journal article" date="2007" name="Science">
        <title>Sea anemone genome reveals ancestral eumetazoan gene repertoire and genomic organization.</title>
        <authorList>
            <person name="Putnam N.H."/>
            <person name="Srivastava M."/>
            <person name="Hellsten U."/>
            <person name="Dirks B."/>
            <person name="Chapman J."/>
            <person name="Salamov A."/>
            <person name="Terry A."/>
            <person name="Shapiro H."/>
            <person name="Lindquist E."/>
            <person name="Kapitonov V.V."/>
            <person name="Jurka J."/>
            <person name="Genikhovich G."/>
            <person name="Grigoriev I.V."/>
            <person name="Lucas S.M."/>
            <person name="Steele R.E."/>
            <person name="Finnerty J.R."/>
            <person name="Technau U."/>
            <person name="Martindale M.Q."/>
            <person name="Rokhsar D.S."/>
        </authorList>
    </citation>
    <scope>NUCLEOTIDE SEQUENCE [LARGE SCALE GENOMIC DNA]</scope>
    <source>
        <strain evidence="8">CH2 X CH6</strain>
    </source>
</reference>
<dbReference type="Pfam" id="PF01607">
    <property type="entry name" value="CBM_14"/>
    <property type="match status" value="2"/>
</dbReference>
<dbReference type="InterPro" id="IPR051940">
    <property type="entry name" value="Chitin_bind-dev_reg"/>
</dbReference>
<evidence type="ECO:0000256" key="4">
    <source>
        <dbReference type="ARBA" id="ARBA00023157"/>
    </source>
</evidence>
<dbReference type="GO" id="GO:0005576">
    <property type="term" value="C:extracellular region"/>
    <property type="evidence" value="ECO:0007669"/>
    <property type="project" value="InterPro"/>
</dbReference>
<dbReference type="Gene3D" id="2.170.140.10">
    <property type="entry name" value="Chitin binding domain"/>
    <property type="match status" value="2"/>
</dbReference>
<dbReference type="HOGENOM" id="CLU_1916331_0_0_1"/>
<evidence type="ECO:0000259" key="6">
    <source>
        <dbReference type="PROSITE" id="PS50940"/>
    </source>
</evidence>
<feature type="non-terminal residue" evidence="7">
    <location>
        <position position="113"/>
    </location>
</feature>
<dbReference type="SMART" id="SM00494">
    <property type="entry name" value="ChtBD2"/>
    <property type="match status" value="2"/>
</dbReference>
<evidence type="ECO:0000256" key="5">
    <source>
        <dbReference type="ARBA" id="ARBA00023180"/>
    </source>
</evidence>
<keyword evidence="3" id="KW-0677">Repeat</keyword>
<dbReference type="InParanoid" id="A7SND6"/>
<keyword evidence="5" id="KW-0325">Glycoprotein</keyword>
<keyword evidence="8" id="KW-1185">Reference proteome</keyword>
<accession>A7SND6</accession>
<protein>
    <recommendedName>
        <fullName evidence="6">Chitin-binding type-2 domain-containing protein</fullName>
    </recommendedName>
</protein>
<evidence type="ECO:0000256" key="2">
    <source>
        <dbReference type="ARBA" id="ARBA00022729"/>
    </source>
</evidence>
<dbReference type="PANTHER" id="PTHR23301:SF0">
    <property type="entry name" value="CHITIN-BINDING TYPE-2 DOMAIN-CONTAINING PROTEIN-RELATED"/>
    <property type="match status" value="1"/>
</dbReference>
<dbReference type="PROSITE" id="PS50940">
    <property type="entry name" value="CHIT_BIND_II"/>
    <property type="match status" value="2"/>
</dbReference>
<evidence type="ECO:0000313" key="7">
    <source>
        <dbReference type="EMBL" id="EDO34779.1"/>
    </source>
</evidence>
<dbReference type="OMA" id="DYPRVCQ"/>
<proteinExistence type="predicted"/>
<dbReference type="Proteomes" id="UP000001593">
    <property type="component" value="Unassembled WGS sequence"/>
</dbReference>
<dbReference type="STRING" id="45351.A7SND6"/>
<dbReference type="eggNOG" id="ENOG502S9IS">
    <property type="taxonomic scope" value="Eukaryota"/>
</dbReference>
<sequence length="113" mass="12690">AHPSKCDMYITCSNGIAHEMPCPAGLNWNDVTKECDWPRDAPCCKAIARTCHPKVNLSTICKNRADGNYPHPDFCKMYIACSNGIAYEMPCPAGLNWNDEKKYCDWPFNAPCE</sequence>
<evidence type="ECO:0000313" key="8">
    <source>
        <dbReference type="Proteomes" id="UP000001593"/>
    </source>
</evidence>
<feature type="domain" description="Chitin-binding type-2" evidence="6">
    <location>
        <begin position="58"/>
        <end position="113"/>
    </location>
</feature>
<dbReference type="EMBL" id="DS469719">
    <property type="protein sequence ID" value="EDO34779.1"/>
    <property type="molecule type" value="Genomic_DNA"/>
</dbReference>
<keyword evidence="2" id="KW-0732">Signal</keyword>
<dbReference type="GO" id="GO:0008061">
    <property type="term" value="F:chitin binding"/>
    <property type="evidence" value="ECO:0007669"/>
    <property type="project" value="UniProtKB-KW"/>
</dbReference>
<feature type="non-terminal residue" evidence="7">
    <location>
        <position position="1"/>
    </location>
</feature>
<dbReference type="SUPFAM" id="SSF57625">
    <property type="entry name" value="Invertebrate chitin-binding proteins"/>
    <property type="match status" value="2"/>
</dbReference>
<dbReference type="InterPro" id="IPR036508">
    <property type="entry name" value="Chitin-bd_dom_sf"/>
</dbReference>